<dbReference type="Proteomes" id="UP001164746">
    <property type="component" value="Chromosome 4"/>
</dbReference>
<organism evidence="2 3">
    <name type="scientific">Mya arenaria</name>
    <name type="common">Soft-shell clam</name>
    <dbReference type="NCBI Taxonomy" id="6604"/>
    <lineage>
        <taxon>Eukaryota</taxon>
        <taxon>Metazoa</taxon>
        <taxon>Spiralia</taxon>
        <taxon>Lophotrochozoa</taxon>
        <taxon>Mollusca</taxon>
        <taxon>Bivalvia</taxon>
        <taxon>Autobranchia</taxon>
        <taxon>Heteroconchia</taxon>
        <taxon>Euheterodonta</taxon>
        <taxon>Imparidentia</taxon>
        <taxon>Neoheterodontei</taxon>
        <taxon>Myida</taxon>
        <taxon>Myoidea</taxon>
        <taxon>Myidae</taxon>
        <taxon>Mya</taxon>
    </lineage>
</organism>
<evidence type="ECO:0000313" key="2">
    <source>
        <dbReference type="EMBL" id="WAR03889.1"/>
    </source>
</evidence>
<feature type="chain" id="PRO_5046369064" evidence="1">
    <location>
        <begin position="20"/>
        <end position="160"/>
    </location>
</feature>
<dbReference type="EMBL" id="CP111015">
    <property type="protein sequence ID" value="WAR03889.1"/>
    <property type="molecule type" value="Genomic_DNA"/>
</dbReference>
<proteinExistence type="predicted"/>
<feature type="signal peptide" evidence="1">
    <location>
        <begin position="1"/>
        <end position="19"/>
    </location>
</feature>
<dbReference type="PROSITE" id="PS51257">
    <property type="entry name" value="PROKAR_LIPOPROTEIN"/>
    <property type="match status" value="1"/>
</dbReference>
<keyword evidence="3" id="KW-1185">Reference proteome</keyword>
<name>A0ABY7E642_MYAAR</name>
<reference evidence="2" key="1">
    <citation type="submission" date="2022-11" db="EMBL/GenBank/DDBJ databases">
        <title>Centuries of genome instability and evolution in soft-shell clam transmissible cancer (bioRxiv).</title>
        <authorList>
            <person name="Hart S.F.M."/>
            <person name="Yonemitsu M.A."/>
            <person name="Giersch R.M."/>
            <person name="Beal B.F."/>
            <person name="Arriagada G."/>
            <person name="Davis B.W."/>
            <person name="Ostrander E.A."/>
            <person name="Goff S.P."/>
            <person name="Metzger M.J."/>
        </authorList>
    </citation>
    <scope>NUCLEOTIDE SEQUENCE</scope>
    <source>
        <strain evidence="2">MELC-2E11</strain>
        <tissue evidence="2">Siphon/mantle</tissue>
    </source>
</reference>
<evidence type="ECO:0000313" key="3">
    <source>
        <dbReference type="Proteomes" id="UP001164746"/>
    </source>
</evidence>
<accession>A0ABY7E642</accession>
<gene>
    <name evidence="2" type="ORF">MAR_010447</name>
</gene>
<keyword evidence="1" id="KW-0732">Signal</keyword>
<evidence type="ECO:0000256" key="1">
    <source>
        <dbReference type="SAM" id="SignalP"/>
    </source>
</evidence>
<sequence length="160" mass="18183">MKLPLRTFVIVVLTPVIAACGHDGCPGDERGRSVPADKRVVDRRPRWSDNSTLREVVGDLCLRQRTDRLVYRKQNDTNTLEDENMNKGGFDLYPAAPFRETLTLDALLAATDRRQQMKFLSLLDVCRSTRLLTRTCLIHAFATASRDMKALKLHKTCSKH</sequence>
<protein>
    <submittedName>
        <fullName evidence="2">Uncharacterized protein</fullName>
    </submittedName>
</protein>